<dbReference type="EMBL" id="ABOX02000025">
    <property type="protein sequence ID" value="EEF59633.1"/>
    <property type="molecule type" value="Genomic_DNA"/>
</dbReference>
<protein>
    <submittedName>
        <fullName evidence="1">Uncharacterized protein</fullName>
    </submittedName>
</protein>
<gene>
    <name evidence="1" type="ORF">Cflav_PD2622</name>
</gene>
<dbReference type="OrthoDB" id="285332at2"/>
<comment type="caution">
    <text evidence="1">The sequence shown here is derived from an EMBL/GenBank/DDBJ whole genome shotgun (WGS) entry which is preliminary data.</text>
</comment>
<proteinExistence type="predicted"/>
<organism evidence="1 2">
    <name type="scientific">Pedosphaera parvula (strain Ellin514)</name>
    <dbReference type="NCBI Taxonomy" id="320771"/>
    <lineage>
        <taxon>Bacteria</taxon>
        <taxon>Pseudomonadati</taxon>
        <taxon>Verrucomicrobiota</taxon>
        <taxon>Pedosphaerae</taxon>
        <taxon>Pedosphaerales</taxon>
        <taxon>Pedosphaeraceae</taxon>
        <taxon>Pedosphaera</taxon>
    </lineage>
</organism>
<evidence type="ECO:0000313" key="2">
    <source>
        <dbReference type="Proteomes" id="UP000003688"/>
    </source>
</evidence>
<accession>B9XKG3</accession>
<dbReference type="RefSeq" id="WP_007416306.1">
    <property type="nucleotide sequence ID" value="NZ_ABOX02000025.1"/>
</dbReference>
<keyword evidence="2" id="KW-1185">Reference proteome</keyword>
<sequence length="119" mass="13645">MREPTKSEKRKLRELSMQAHEEELRRALLPVDALFDEWKQGKVSSGELAIRIHDWDRGPAFDLYKKYNYGELQLNVAWAVAHGVLDSQKLGPQLLEMLQGLIEYCQPAPKQSPSPDQEG</sequence>
<dbReference type="Proteomes" id="UP000003688">
    <property type="component" value="Unassembled WGS sequence"/>
</dbReference>
<reference evidence="1 2" key="1">
    <citation type="journal article" date="2011" name="J. Bacteriol.">
        <title>Genome sequence of 'Pedosphaera parvula' Ellin514, an aerobic Verrucomicrobial isolate from pasture soil.</title>
        <authorList>
            <person name="Kant R."/>
            <person name="van Passel M.W."/>
            <person name="Sangwan P."/>
            <person name="Palva A."/>
            <person name="Lucas S."/>
            <person name="Copeland A."/>
            <person name="Lapidus A."/>
            <person name="Glavina Del Rio T."/>
            <person name="Dalin E."/>
            <person name="Tice H."/>
            <person name="Bruce D."/>
            <person name="Goodwin L."/>
            <person name="Pitluck S."/>
            <person name="Chertkov O."/>
            <person name="Larimer F.W."/>
            <person name="Land M.L."/>
            <person name="Hauser L."/>
            <person name="Brettin T.S."/>
            <person name="Detter J.C."/>
            <person name="Han S."/>
            <person name="de Vos W.M."/>
            <person name="Janssen P.H."/>
            <person name="Smidt H."/>
        </authorList>
    </citation>
    <scope>NUCLEOTIDE SEQUENCE [LARGE SCALE GENOMIC DNA]</scope>
    <source>
        <strain evidence="1 2">Ellin514</strain>
    </source>
</reference>
<dbReference type="AlphaFoldDB" id="B9XKG3"/>
<name>B9XKG3_PEDPL</name>
<evidence type="ECO:0000313" key="1">
    <source>
        <dbReference type="EMBL" id="EEF59633.1"/>
    </source>
</evidence>